<dbReference type="GO" id="GO:0006352">
    <property type="term" value="P:DNA-templated transcription initiation"/>
    <property type="evidence" value="ECO:0007669"/>
    <property type="project" value="InterPro"/>
</dbReference>
<dbReference type="Gene3D" id="1.10.1740.10">
    <property type="match status" value="1"/>
</dbReference>
<dbReference type="GO" id="GO:0016987">
    <property type="term" value="F:sigma factor activity"/>
    <property type="evidence" value="ECO:0007669"/>
    <property type="project" value="UniProtKB-KW"/>
</dbReference>
<gene>
    <name evidence="8" type="ORF">SAMN06265221_1069</name>
</gene>
<dbReference type="PANTHER" id="PTHR43133:SF25">
    <property type="entry name" value="RNA POLYMERASE SIGMA FACTOR RFAY-RELATED"/>
    <property type="match status" value="1"/>
</dbReference>
<protein>
    <submittedName>
        <fullName evidence="8">RNA polymerase sigma-70 factor, ECF subfamily</fullName>
    </submittedName>
</protein>
<keyword evidence="4" id="KW-0238">DNA-binding</keyword>
<evidence type="ECO:0000259" key="7">
    <source>
        <dbReference type="Pfam" id="PF22029"/>
    </source>
</evidence>
<evidence type="ECO:0000256" key="4">
    <source>
        <dbReference type="ARBA" id="ARBA00023125"/>
    </source>
</evidence>
<proteinExistence type="inferred from homology"/>
<dbReference type="PANTHER" id="PTHR43133">
    <property type="entry name" value="RNA POLYMERASE ECF-TYPE SIGMA FACTO"/>
    <property type="match status" value="1"/>
</dbReference>
<dbReference type="GO" id="GO:0003677">
    <property type="term" value="F:DNA binding"/>
    <property type="evidence" value="ECO:0007669"/>
    <property type="project" value="UniProtKB-KW"/>
</dbReference>
<feature type="domain" description="PhyR sigma2" evidence="7">
    <location>
        <begin position="5"/>
        <end position="59"/>
    </location>
</feature>
<dbReference type="AlphaFoldDB" id="A0A521D2C0"/>
<accession>A0A521D2C0</accession>
<keyword evidence="2" id="KW-0805">Transcription regulation</keyword>
<dbReference type="NCBIfam" id="TIGR02937">
    <property type="entry name" value="sigma70-ECF"/>
    <property type="match status" value="1"/>
</dbReference>
<dbReference type="RefSeq" id="WP_142662872.1">
    <property type="nucleotide sequence ID" value="NZ_FXTK01000006.1"/>
</dbReference>
<evidence type="ECO:0000313" key="9">
    <source>
        <dbReference type="Proteomes" id="UP000319014"/>
    </source>
</evidence>
<dbReference type="EMBL" id="FXTK01000006">
    <property type="protein sequence ID" value="SMO65834.1"/>
    <property type="molecule type" value="Genomic_DNA"/>
</dbReference>
<name>A0A521D2C0_9RHOB</name>
<dbReference type="OrthoDB" id="9803470at2"/>
<dbReference type="Pfam" id="PF08281">
    <property type="entry name" value="Sigma70_r4_2"/>
    <property type="match status" value="1"/>
</dbReference>
<dbReference type="InterPro" id="IPR013249">
    <property type="entry name" value="RNA_pol_sigma70_r4_t2"/>
</dbReference>
<feature type="domain" description="RNA polymerase sigma factor 70 region 4 type 2" evidence="6">
    <location>
        <begin position="99"/>
        <end position="150"/>
    </location>
</feature>
<dbReference type="InterPro" id="IPR013324">
    <property type="entry name" value="RNA_pol_sigma_r3/r4-like"/>
</dbReference>
<dbReference type="Pfam" id="PF22029">
    <property type="entry name" value="PhyR_sigma2"/>
    <property type="match status" value="1"/>
</dbReference>
<evidence type="ECO:0000259" key="6">
    <source>
        <dbReference type="Pfam" id="PF08281"/>
    </source>
</evidence>
<comment type="similarity">
    <text evidence="1">Belongs to the sigma-70 factor family. ECF subfamily.</text>
</comment>
<evidence type="ECO:0000313" key="8">
    <source>
        <dbReference type="EMBL" id="SMO65834.1"/>
    </source>
</evidence>
<keyword evidence="5" id="KW-0804">Transcription</keyword>
<dbReference type="PROSITE" id="PS01063">
    <property type="entry name" value="SIGMA70_ECF"/>
    <property type="match status" value="1"/>
</dbReference>
<dbReference type="SUPFAM" id="SSF88946">
    <property type="entry name" value="Sigma2 domain of RNA polymerase sigma factors"/>
    <property type="match status" value="1"/>
</dbReference>
<reference evidence="8 9" key="1">
    <citation type="submission" date="2017-05" db="EMBL/GenBank/DDBJ databases">
        <authorList>
            <person name="Varghese N."/>
            <person name="Submissions S."/>
        </authorList>
    </citation>
    <scope>NUCLEOTIDE SEQUENCE [LARGE SCALE GENOMIC DNA]</scope>
    <source>
        <strain evidence="8 9">DSM 100094</strain>
    </source>
</reference>
<sequence>MSDNILDHIPALRAYSRALCRHRISDAEDLVQETLMLGIERVHQYRPGTNKRAWLFTIMRNRFFTNCHKAGRERTGDMDCVSAQRIAQPEQEWHLQIIELRHALQQLPTHYREAIVLIGVLGESYDDAARIMDCDIGTVKSRVSRARSKLQEVLNPAGDLFHVSGQISPEAMRTAA</sequence>
<evidence type="ECO:0000256" key="3">
    <source>
        <dbReference type="ARBA" id="ARBA00023082"/>
    </source>
</evidence>
<dbReference type="InterPro" id="IPR014284">
    <property type="entry name" value="RNA_pol_sigma-70_dom"/>
</dbReference>
<dbReference type="InterPro" id="IPR039425">
    <property type="entry name" value="RNA_pol_sigma-70-like"/>
</dbReference>
<dbReference type="InterPro" id="IPR053866">
    <property type="entry name" value="PhyR_sigma2"/>
</dbReference>
<organism evidence="8 9">
    <name type="scientific">Paracoccus laeviglucosivorans</name>
    <dbReference type="NCBI Taxonomy" id="1197861"/>
    <lineage>
        <taxon>Bacteria</taxon>
        <taxon>Pseudomonadati</taxon>
        <taxon>Pseudomonadota</taxon>
        <taxon>Alphaproteobacteria</taxon>
        <taxon>Rhodobacterales</taxon>
        <taxon>Paracoccaceae</taxon>
        <taxon>Paracoccus</taxon>
    </lineage>
</organism>
<evidence type="ECO:0000256" key="1">
    <source>
        <dbReference type="ARBA" id="ARBA00010641"/>
    </source>
</evidence>
<dbReference type="InterPro" id="IPR000838">
    <property type="entry name" value="RNA_pol_sigma70_ECF_CS"/>
</dbReference>
<keyword evidence="9" id="KW-1185">Reference proteome</keyword>
<dbReference type="Proteomes" id="UP000319014">
    <property type="component" value="Unassembled WGS sequence"/>
</dbReference>
<keyword evidence="3" id="KW-0731">Sigma factor</keyword>
<evidence type="ECO:0000256" key="5">
    <source>
        <dbReference type="ARBA" id="ARBA00023163"/>
    </source>
</evidence>
<dbReference type="Gene3D" id="1.10.10.10">
    <property type="entry name" value="Winged helix-like DNA-binding domain superfamily/Winged helix DNA-binding domain"/>
    <property type="match status" value="1"/>
</dbReference>
<evidence type="ECO:0000256" key="2">
    <source>
        <dbReference type="ARBA" id="ARBA00023015"/>
    </source>
</evidence>
<dbReference type="CDD" id="cd06171">
    <property type="entry name" value="Sigma70_r4"/>
    <property type="match status" value="1"/>
</dbReference>
<dbReference type="InterPro" id="IPR036388">
    <property type="entry name" value="WH-like_DNA-bd_sf"/>
</dbReference>
<dbReference type="InterPro" id="IPR013325">
    <property type="entry name" value="RNA_pol_sigma_r2"/>
</dbReference>
<dbReference type="SUPFAM" id="SSF88659">
    <property type="entry name" value="Sigma3 and sigma4 domains of RNA polymerase sigma factors"/>
    <property type="match status" value="1"/>
</dbReference>